<protein>
    <recommendedName>
        <fullName evidence="4">Integrase core domain containing protein</fullName>
    </recommendedName>
</protein>
<feature type="compositionally biased region" description="Basic and acidic residues" evidence="1">
    <location>
        <begin position="103"/>
        <end position="116"/>
    </location>
</feature>
<comment type="caution">
    <text evidence="2">The sequence shown here is derived from an EMBL/GenBank/DDBJ whole genome shotgun (WGS) entry which is preliminary data.</text>
</comment>
<name>A0AAV9KJI0_9SOLN</name>
<proteinExistence type="predicted"/>
<gene>
    <name evidence="2" type="ORF">R3W88_019434</name>
</gene>
<dbReference type="EMBL" id="JAWPEI010000010">
    <property type="protein sequence ID" value="KAK4713527.1"/>
    <property type="molecule type" value="Genomic_DNA"/>
</dbReference>
<dbReference type="Proteomes" id="UP001311915">
    <property type="component" value="Unassembled WGS sequence"/>
</dbReference>
<feature type="compositionally biased region" description="Basic and acidic residues" evidence="1">
    <location>
        <begin position="133"/>
        <end position="147"/>
    </location>
</feature>
<feature type="region of interest" description="Disordered" evidence="1">
    <location>
        <begin position="91"/>
        <end position="187"/>
    </location>
</feature>
<feature type="compositionally biased region" description="Basic and acidic residues" evidence="1">
    <location>
        <begin position="177"/>
        <end position="187"/>
    </location>
</feature>
<dbReference type="AlphaFoldDB" id="A0AAV9KJI0"/>
<evidence type="ECO:0000313" key="2">
    <source>
        <dbReference type="EMBL" id="KAK4713527.1"/>
    </source>
</evidence>
<evidence type="ECO:0000313" key="3">
    <source>
        <dbReference type="Proteomes" id="UP001311915"/>
    </source>
</evidence>
<evidence type="ECO:0000256" key="1">
    <source>
        <dbReference type="SAM" id="MobiDB-lite"/>
    </source>
</evidence>
<organism evidence="2 3">
    <name type="scientific">Solanum pinnatisectum</name>
    <name type="common">tansyleaf nightshade</name>
    <dbReference type="NCBI Taxonomy" id="50273"/>
    <lineage>
        <taxon>Eukaryota</taxon>
        <taxon>Viridiplantae</taxon>
        <taxon>Streptophyta</taxon>
        <taxon>Embryophyta</taxon>
        <taxon>Tracheophyta</taxon>
        <taxon>Spermatophyta</taxon>
        <taxon>Magnoliopsida</taxon>
        <taxon>eudicotyledons</taxon>
        <taxon>Gunneridae</taxon>
        <taxon>Pentapetalae</taxon>
        <taxon>asterids</taxon>
        <taxon>lamiids</taxon>
        <taxon>Solanales</taxon>
        <taxon>Solanaceae</taxon>
        <taxon>Solanoideae</taxon>
        <taxon>Solaneae</taxon>
        <taxon>Solanum</taxon>
    </lineage>
</organism>
<evidence type="ECO:0008006" key="4">
    <source>
        <dbReference type="Google" id="ProtNLM"/>
    </source>
</evidence>
<sequence>MQRSITKSEVRMEQMMDQKIQVIHKRLDAFELRVLHRPAPTIDVTTFQRELSSLYADIIALLAPTESKPEYALAVPKDEVVMTILFGDTMQPPDSSRATGKCHRSDHTSGVDEARQMKKKARQQLEVTQRKSILNEERRQQQARDLDIGLSSIPSTTDGAPIVGDDVTDGVPIIDPRGSEKSDPPAS</sequence>
<keyword evidence="3" id="KW-1185">Reference proteome</keyword>
<accession>A0AAV9KJI0</accession>
<reference evidence="2 3" key="1">
    <citation type="submission" date="2023-10" db="EMBL/GenBank/DDBJ databases">
        <title>Genome-Wide Identification Analysis in wild type Solanum Pinnatisectum Reveals Some Genes Defensing Phytophthora Infestans.</title>
        <authorList>
            <person name="Sun C."/>
        </authorList>
    </citation>
    <scope>NUCLEOTIDE SEQUENCE [LARGE SCALE GENOMIC DNA]</scope>
    <source>
        <strain evidence="2">LQN</strain>
        <tissue evidence="2">Leaf</tissue>
    </source>
</reference>